<comment type="caution">
    <text evidence="1">The sequence shown here is derived from an EMBL/GenBank/DDBJ whole genome shotgun (WGS) entry which is preliminary data.</text>
</comment>
<dbReference type="OrthoDB" id="582043at2"/>
<dbReference type="RefSeq" id="WP_135280584.1">
    <property type="nucleotide sequence ID" value="NZ_SRIO01000001.1"/>
</dbReference>
<reference evidence="1 2" key="1">
    <citation type="journal article" date="2019" name="ISME J.">
        <title>Candidatus Macondimonas diazotrophica, a novel gammaproteobacterial genus dominating crude-oil-contaminated coastal sediments.</title>
        <authorList>
            <person name="Karthikeyan S."/>
            <person name="Konstantinidis K."/>
        </authorList>
    </citation>
    <scope>NUCLEOTIDE SEQUENCE [LARGE SCALE GENOMIC DNA]</scope>
    <source>
        <strain evidence="1 2">KTK01</strain>
    </source>
</reference>
<dbReference type="Pfam" id="PF19027">
    <property type="entry name" value="DUF5752"/>
    <property type="match status" value="1"/>
</dbReference>
<proteinExistence type="predicted"/>
<dbReference type="EMBL" id="SRIO01000001">
    <property type="protein sequence ID" value="TFZ84224.1"/>
    <property type="molecule type" value="Genomic_DNA"/>
</dbReference>
<accession>A0A4Z0FD99</accession>
<organism evidence="1 2">
    <name type="scientific">Candidatus Macondimonas diazotrophica</name>
    <dbReference type="NCBI Taxonomy" id="2305248"/>
    <lineage>
        <taxon>Bacteria</taxon>
        <taxon>Pseudomonadati</taxon>
        <taxon>Pseudomonadota</taxon>
        <taxon>Gammaproteobacteria</taxon>
        <taxon>Chromatiales</taxon>
        <taxon>Ectothiorhodospiraceae</taxon>
        <taxon>Candidatus Macondimonas</taxon>
    </lineage>
</organism>
<dbReference type="InterPro" id="IPR044036">
    <property type="entry name" value="DUF5752"/>
</dbReference>
<protein>
    <submittedName>
        <fullName evidence="1">Uncharacterized protein</fullName>
    </submittedName>
</protein>
<dbReference type="AlphaFoldDB" id="A0A4Z0FD99"/>
<keyword evidence="2" id="KW-1185">Reference proteome</keyword>
<evidence type="ECO:0000313" key="2">
    <source>
        <dbReference type="Proteomes" id="UP000297890"/>
    </source>
</evidence>
<dbReference type="Proteomes" id="UP000297890">
    <property type="component" value="Unassembled WGS sequence"/>
</dbReference>
<name>A0A4Z0FD99_9GAMM</name>
<sequence>MPEQRNAFIVKDCALVVLATGIHAQSLQGLYEGLLAVPTDSVYHHFWGGLLRARFDDPEFNNDFAAWVRHALHDLPLAERLAVIDPADFVDTEALRQEVLEVVEQRLDEISGPLWAPRDQRFHFMRGQLVVFDTGLRLSEPHELVELLPKLSLGSMYYHVIDARSRPTQGVDDFRTWIDGHAGLGEELSQIDPYFTSLQDLRDQYARVVSAYFTMDAR</sequence>
<gene>
    <name evidence="1" type="ORF">E4680_01445</name>
</gene>
<evidence type="ECO:0000313" key="1">
    <source>
        <dbReference type="EMBL" id="TFZ84224.1"/>
    </source>
</evidence>